<accession>A0A1H7UAF5</accession>
<gene>
    <name evidence="2" type="ORF">SAMN04489760_10161</name>
</gene>
<dbReference type="AlphaFoldDB" id="A0A1H7UAF5"/>
<feature type="region of interest" description="Disordered" evidence="1">
    <location>
        <begin position="671"/>
        <end position="719"/>
    </location>
</feature>
<keyword evidence="3" id="KW-1185">Reference proteome</keyword>
<evidence type="ECO:0008006" key="4">
    <source>
        <dbReference type="Google" id="ProtNLM"/>
    </source>
</evidence>
<sequence length="1094" mass="115537">MSLLDELTSLDISSITNARGSLSLTLNSDAVTNLIGNGAISTALGSLGGGIGTLRADISEPASLLSPLVESVVSFTDGFSTDSLPLADYVRAVGDGAALIVSLLEGLDSDPLKLGKVLGIFSGDALSKATSLFEGYTSMDLSSLGRFRSLLDTVERGVPSDPALFAELAMDILAPIPRTSLQSIRLSVDAVLADARSISFPQGRNAGLLLALNNVTVAANAKDALRLNAALTALQSARANTVASLSADLERIVGLIDRLSLDRLAAPLEEAGAGLRRAEKGIMEFLGMIGDYLDYARSSVEEMDADMIREMLLWLNALIEDTLKRYIRDPIEAQIRRAEEWMRGLLNHIPLASYRAMITDFLLSIAKAINDADLDKPARKVRELLNTIESAIDPEALKAEIEGVLGGIEDVYKGVLDTILSSLETVKSGIDTVAAGAKTALEKVLEALKTFRQDMDEIKEAVDSLGIKEAADSVIGALTELRQTAEELLSALPLPESLRPAVEQLVSAIEGIDLDEVLSPVLSAAQQFQIPASVGDTVTQGLARAAELISNLIPDTLIAEIEGEINTFLEELKKFDPAQFLDGLDSYVDEAKSFLAGLDPRPLVEEIRAPFQTALDAIDRFSPARLLEPVAEAYDSLLSNLSLPSPDSALDATRTALNGIGDSVVSGIAGTVSQGTGVPTATPSSSPGGGASSSSASSQSSAAATSGPPQPEPKFKPGDVIRMLGYLPNKLRETLSGLEAGAAGEALEAVDRLCGGLARDLRSVKAAIWEIGERFESETDAFFAPLAKAQFDAQVAISGNFSAGSFNVSGSLAIVAQAGPGSLRDSLGQGTMAVSGQVRSQASSLAASVGVKLEKAAEALERCSLSGLTGGLDDLLAALDVEPIARKLDDLLAAMMAKVPTLMASLEEELKAFVQRLKKNLTLFNPGFLAQKFLGLIDLLKEQLNLLDPRRLAAELGEIHKAIRDTIAAYDPAVFAQEIWEILDRLIQGLDALKPSELLAGFSFSDEFLDKIKAAVPTEALKDIDRSLDEVGAELAKIDPAGLLESINSLGPRLVEEFESALERIKQEILTLLNAIRFQETSGSASVSVSGSIG</sequence>
<dbReference type="RefSeq" id="WP_093881784.1">
    <property type="nucleotide sequence ID" value="NZ_FOBS01000001.1"/>
</dbReference>
<dbReference type="OrthoDB" id="4813262at2"/>
<feature type="compositionally biased region" description="Low complexity" evidence="1">
    <location>
        <begin position="675"/>
        <end position="707"/>
    </location>
</feature>
<evidence type="ECO:0000313" key="2">
    <source>
        <dbReference type="EMBL" id="SEL93779.1"/>
    </source>
</evidence>
<dbReference type="EMBL" id="FOBS01000001">
    <property type="protein sequence ID" value="SEL93779.1"/>
    <property type="molecule type" value="Genomic_DNA"/>
</dbReference>
<proteinExistence type="predicted"/>
<dbReference type="STRING" id="43775.SAMN04489760_10161"/>
<name>A0A1H7UAF5_9BACT</name>
<evidence type="ECO:0000313" key="3">
    <source>
        <dbReference type="Proteomes" id="UP000198744"/>
    </source>
</evidence>
<evidence type="ECO:0000256" key="1">
    <source>
        <dbReference type="SAM" id="MobiDB-lite"/>
    </source>
</evidence>
<reference evidence="2 3" key="1">
    <citation type="submission" date="2016-10" db="EMBL/GenBank/DDBJ databases">
        <authorList>
            <person name="de Groot N.N."/>
        </authorList>
    </citation>
    <scope>NUCLEOTIDE SEQUENCE [LARGE SCALE GENOMIC DNA]</scope>
    <source>
        <strain evidence="2 3">DSM 8423</strain>
    </source>
</reference>
<organism evidence="2 3">
    <name type="scientific">Syntrophus gentianae</name>
    <dbReference type="NCBI Taxonomy" id="43775"/>
    <lineage>
        <taxon>Bacteria</taxon>
        <taxon>Pseudomonadati</taxon>
        <taxon>Thermodesulfobacteriota</taxon>
        <taxon>Syntrophia</taxon>
        <taxon>Syntrophales</taxon>
        <taxon>Syntrophaceae</taxon>
        <taxon>Syntrophus</taxon>
    </lineage>
</organism>
<protein>
    <recommendedName>
        <fullName evidence="4">Phage-related protein</fullName>
    </recommendedName>
</protein>
<dbReference type="Proteomes" id="UP000198744">
    <property type="component" value="Unassembled WGS sequence"/>
</dbReference>